<evidence type="ECO:0000313" key="5">
    <source>
        <dbReference type="EMBL" id="MCY9518580.1"/>
    </source>
</evidence>
<keyword evidence="2" id="KW-0238">DNA-binding</keyword>
<comment type="caution">
    <text evidence="5">The sequence shown here is derived from an EMBL/GenBank/DDBJ whole genome shotgun (WGS) entry which is preliminary data.</text>
</comment>
<evidence type="ECO:0000256" key="1">
    <source>
        <dbReference type="ARBA" id="ARBA00023015"/>
    </source>
</evidence>
<dbReference type="Pfam" id="PF02311">
    <property type="entry name" value="AraC_binding"/>
    <property type="match status" value="1"/>
</dbReference>
<dbReference type="InterPro" id="IPR037923">
    <property type="entry name" value="HTH-like"/>
</dbReference>
<sequence length="286" mass="32124">MFNFMDYIIREAYSRVPACADGSSRRIRSLGLQECGQIRHDNGKYEKLACGTWIFLTIERGSGMFRCGCGTDRPVRPGSCFLIPPGELFDLKPSKGTGWELAYVLFTGERGMEICGYFGDTSDLVWHAEPGGAWRRQLEQITSMLEYASPALADRAALLFECMLFDMALGGGNGSGLPLPSSDKAAVLNAMSQAIYMPIDDRTLADNLNMSVPSLRRKVRQYTGCALHDYWHRLKMEEAKLLLTNSPAPVKQIAARLCYEDTYYFSRLFKKIVGLSPLHYRKKDKP</sequence>
<keyword evidence="6" id="KW-1185">Reference proteome</keyword>
<dbReference type="Gene3D" id="1.10.10.60">
    <property type="entry name" value="Homeodomain-like"/>
    <property type="match status" value="1"/>
</dbReference>
<evidence type="ECO:0000259" key="4">
    <source>
        <dbReference type="PROSITE" id="PS01124"/>
    </source>
</evidence>
<dbReference type="SUPFAM" id="SSF51215">
    <property type="entry name" value="Regulatory protein AraC"/>
    <property type="match status" value="1"/>
</dbReference>
<dbReference type="InterPro" id="IPR003313">
    <property type="entry name" value="AraC-bd"/>
</dbReference>
<gene>
    <name evidence="5" type="ORF">M5X09_02680</name>
</gene>
<keyword evidence="1" id="KW-0805">Transcription regulation</keyword>
<dbReference type="InterPro" id="IPR018060">
    <property type="entry name" value="HTH_AraC"/>
</dbReference>
<evidence type="ECO:0000256" key="2">
    <source>
        <dbReference type="ARBA" id="ARBA00023125"/>
    </source>
</evidence>
<dbReference type="Pfam" id="PF12833">
    <property type="entry name" value="HTH_18"/>
    <property type="match status" value="1"/>
</dbReference>
<organism evidence="5 6">
    <name type="scientific">Paenibacillus apiarius</name>
    <dbReference type="NCBI Taxonomy" id="46240"/>
    <lineage>
        <taxon>Bacteria</taxon>
        <taxon>Bacillati</taxon>
        <taxon>Bacillota</taxon>
        <taxon>Bacilli</taxon>
        <taxon>Bacillales</taxon>
        <taxon>Paenibacillaceae</taxon>
        <taxon>Paenibacillus</taxon>
    </lineage>
</organism>
<evidence type="ECO:0000313" key="6">
    <source>
        <dbReference type="Proteomes" id="UP001207626"/>
    </source>
</evidence>
<reference evidence="5 6" key="1">
    <citation type="submission" date="2022-05" db="EMBL/GenBank/DDBJ databases">
        <title>Genome Sequencing of Bee-Associated Microbes.</title>
        <authorList>
            <person name="Dunlap C."/>
        </authorList>
    </citation>
    <scope>NUCLEOTIDE SEQUENCE [LARGE SCALE GENOMIC DNA]</scope>
    <source>
        <strain evidence="5 6">NRRL NRS-1438</strain>
    </source>
</reference>
<dbReference type="InterPro" id="IPR009057">
    <property type="entry name" value="Homeodomain-like_sf"/>
</dbReference>
<dbReference type="SUPFAM" id="SSF46689">
    <property type="entry name" value="Homeodomain-like"/>
    <property type="match status" value="1"/>
</dbReference>
<dbReference type="PANTHER" id="PTHR43280:SF30">
    <property type="entry name" value="MMSAB OPERON REGULATORY PROTEIN"/>
    <property type="match status" value="1"/>
</dbReference>
<dbReference type="EMBL" id="JAMDLW010000002">
    <property type="protein sequence ID" value="MCY9518580.1"/>
    <property type="molecule type" value="Genomic_DNA"/>
</dbReference>
<keyword evidence="3" id="KW-0804">Transcription</keyword>
<dbReference type="SMART" id="SM00342">
    <property type="entry name" value="HTH_ARAC"/>
    <property type="match status" value="1"/>
</dbReference>
<feature type="domain" description="HTH araC/xylS-type" evidence="4">
    <location>
        <begin position="185"/>
        <end position="283"/>
    </location>
</feature>
<protein>
    <submittedName>
        <fullName evidence="5">AraC family transcriptional regulator</fullName>
    </submittedName>
</protein>
<dbReference type="PROSITE" id="PS01124">
    <property type="entry name" value="HTH_ARAC_FAMILY_2"/>
    <property type="match status" value="1"/>
</dbReference>
<name>A0ABT4DP79_9BACL</name>
<dbReference type="RefSeq" id="WP_176392810.1">
    <property type="nucleotide sequence ID" value="NZ_JAMDLV010000020.1"/>
</dbReference>
<accession>A0ABT4DP79</accession>
<proteinExistence type="predicted"/>
<dbReference type="PANTHER" id="PTHR43280">
    <property type="entry name" value="ARAC-FAMILY TRANSCRIPTIONAL REGULATOR"/>
    <property type="match status" value="1"/>
</dbReference>
<evidence type="ECO:0000256" key="3">
    <source>
        <dbReference type="ARBA" id="ARBA00023163"/>
    </source>
</evidence>
<dbReference type="Proteomes" id="UP001207626">
    <property type="component" value="Unassembled WGS sequence"/>
</dbReference>